<keyword evidence="3" id="KW-0067">ATP-binding</keyword>
<protein>
    <submittedName>
        <fullName evidence="6">Disease resistance protein At4g27190-like</fullName>
    </submittedName>
</protein>
<evidence type="ECO:0000313" key="6">
    <source>
        <dbReference type="RefSeq" id="XP_040967107.1"/>
    </source>
</evidence>
<dbReference type="Proteomes" id="UP000818029">
    <property type="component" value="Chromosome A04"/>
</dbReference>
<accession>A0ABM3BJB0</accession>
<evidence type="ECO:0000256" key="2">
    <source>
        <dbReference type="ARBA" id="ARBA00022821"/>
    </source>
</evidence>
<dbReference type="GeneID" id="121228048"/>
<dbReference type="SUPFAM" id="SSF52540">
    <property type="entry name" value="P-loop containing nucleoside triphosphate hydrolases"/>
    <property type="match status" value="1"/>
</dbReference>
<keyword evidence="2" id="KW-0611">Plant defense</keyword>
<dbReference type="InterPro" id="IPR050905">
    <property type="entry name" value="Plant_NBS-LRR"/>
</dbReference>
<dbReference type="Gene3D" id="1.10.8.430">
    <property type="entry name" value="Helical domain of apoptotic protease-activating factors"/>
    <property type="match status" value="1"/>
</dbReference>
<sequence>MGYEFCESSLANSVGTRVVDNVLVEKKGELVRARTRLRHETDFAERQLLHIEDDVRDLQTKAVEILSNVETLEMEIQQNKRCLNWCPNWSWRYRLSKKAMKKTLDISELLEKINKFRQPGRVGYRAPNTLPTIEFLCSKEFVVSESSKIAFHQIIEALQDDNISMIGLWGMGGVGKTTLAREVGNQAEKLNLFNKVVIATVSQKPNFEAIQDQIAQYIDFDMKNERGRRSVQDLWLRLKNEQRILVILDDVWTYINLKEKIGIPTGEDHKGCKVLLTTRRQQVCLATDCQTVVQLGCLDGDEAWTLFAMKASLNGSVDDAIRKVATKIIRKCQGLPIAIVPLGSALKGKSCHEWKTAYRRLKDRRLTEIEDVNEENAYLCLEASFDYLKGMETKTCFLLCSLYPEDHEIYVEDLVRYAWGLELLRRKACQNA</sequence>
<dbReference type="InterPro" id="IPR027417">
    <property type="entry name" value="P-loop_NTPase"/>
</dbReference>
<dbReference type="InterPro" id="IPR042197">
    <property type="entry name" value="Apaf_helical"/>
</dbReference>
<proteinExistence type="predicted"/>
<evidence type="ECO:0000259" key="4">
    <source>
        <dbReference type="SMART" id="SM00382"/>
    </source>
</evidence>
<evidence type="ECO:0000313" key="5">
    <source>
        <dbReference type="Proteomes" id="UP000818029"/>
    </source>
</evidence>
<evidence type="ECO:0000256" key="3">
    <source>
        <dbReference type="ARBA" id="ARBA00022840"/>
    </source>
</evidence>
<dbReference type="Pfam" id="PF00931">
    <property type="entry name" value="NB-ARC"/>
    <property type="match status" value="1"/>
</dbReference>
<dbReference type="InterPro" id="IPR002182">
    <property type="entry name" value="NB-ARC"/>
</dbReference>
<keyword evidence="1" id="KW-0547">Nucleotide-binding</keyword>
<evidence type="ECO:0000256" key="1">
    <source>
        <dbReference type="ARBA" id="ARBA00022741"/>
    </source>
</evidence>
<reference evidence="6" key="2">
    <citation type="submission" date="2025-08" db="UniProtKB">
        <authorList>
            <consortium name="RefSeq"/>
        </authorList>
    </citation>
    <scope>IDENTIFICATION</scope>
</reference>
<dbReference type="InterPro" id="IPR003593">
    <property type="entry name" value="AAA+_ATPase"/>
</dbReference>
<dbReference type="SMART" id="SM00382">
    <property type="entry name" value="AAA"/>
    <property type="match status" value="1"/>
</dbReference>
<keyword evidence="5" id="KW-1185">Reference proteome</keyword>
<organism evidence="5 6">
    <name type="scientific">Gossypium hirsutum</name>
    <name type="common">Upland cotton</name>
    <name type="synonym">Gossypium mexicanum</name>
    <dbReference type="NCBI Taxonomy" id="3635"/>
    <lineage>
        <taxon>Eukaryota</taxon>
        <taxon>Viridiplantae</taxon>
        <taxon>Streptophyta</taxon>
        <taxon>Embryophyta</taxon>
        <taxon>Tracheophyta</taxon>
        <taxon>Spermatophyta</taxon>
        <taxon>Magnoliopsida</taxon>
        <taxon>eudicotyledons</taxon>
        <taxon>Gunneridae</taxon>
        <taxon>Pentapetalae</taxon>
        <taxon>rosids</taxon>
        <taxon>malvids</taxon>
        <taxon>Malvales</taxon>
        <taxon>Malvaceae</taxon>
        <taxon>Malvoideae</taxon>
        <taxon>Gossypium</taxon>
    </lineage>
</organism>
<reference evidence="5" key="1">
    <citation type="journal article" date="2020" name="Nat. Genet.">
        <title>Genomic diversifications of five Gossypium allopolyploid species and their impact on cotton improvement.</title>
        <authorList>
            <person name="Chen Z.J."/>
            <person name="Sreedasyam A."/>
            <person name="Ando A."/>
            <person name="Song Q."/>
            <person name="De Santiago L.M."/>
            <person name="Hulse-Kemp A.M."/>
            <person name="Ding M."/>
            <person name="Ye W."/>
            <person name="Kirkbride R.C."/>
            <person name="Jenkins J."/>
            <person name="Plott C."/>
            <person name="Lovell J."/>
            <person name="Lin Y.M."/>
            <person name="Vaughn R."/>
            <person name="Liu B."/>
            <person name="Simpson S."/>
            <person name="Scheffler B.E."/>
            <person name="Wen L."/>
            <person name="Saski C.A."/>
            <person name="Grover C.E."/>
            <person name="Hu G."/>
            <person name="Conover J.L."/>
            <person name="Carlson J.W."/>
            <person name="Shu S."/>
            <person name="Boston L.B."/>
            <person name="Williams M."/>
            <person name="Peterson D.G."/>
            <person name="McGee K."/>
            <person name="Jones D.C."/>
            <person name="Wendel J.F."/>
            <person name="Stelly D.M."/>
            <person name="Grimwood J."/>
            <person name="Schmutz J."/>
        </authorList>
    </citation>
    <scope>NUCLEOTIDE SEQUENCE [LARGE SCALE GENOMIC DNA]</scope>
    <source>
        <strain evidence="5">cv. TM-1</strain>
    </source>
</reference>
<dbReference type="Gene3D" id="3.40.50.300">
    <property type="entry name" value="P-loop containing nucleotide triphosphate hydrolases"/>
    <property type="match status" value="1"/>
</dbReference>
<name>A0ABM3BJB0_GOSHI</name>
<dbReference type="RefSeq" id="XP_040967107.1">
    <property type="nucleotide sequence ID" value="XM_041111173.1"/>
</dbReference>
<dbReference type="PANTHER" id="PTHR33463:SF203">
    <property type="entry name" value="AAA+ ATPASE DOMAIN-CONTAINING PROTEIN"/>
    <property type="match status" value="1"/>
</dbReference>
<gene>
    <name evidence="6" type="primary">LOC121228048</name>
</gene>
<dbReference type="PRINTS" id="PR00364">
    <property type="entry name" value="DISEASERSIST"/>
</dbReference>
<dbReference type="PANTHER" id="PTHR33463">
    <property type="entry name" value="NB-ARC DOMAIN-CONTAINING PROTEIN-RELATED"/>
    <property type="match status" value="1"/>
</dbReference>
<feature type="domain" description="AAA+ ATPase" evidence="4">
    <location>
        <begin position="162"/>
        <end position="297"/>
    </location>
</feature>